<dbReference type="AlphaFoldDB" id="A0A371GYM5"/>
<proteinExistence type="predicted"/>
<evidence type="ECO:0000313" key="3">
    <source>
        <dbReference type="Proteomes" id="UP000257109"/>
    </source>
</evidence>
<dbReference type="Proteomes" id="UP000257109">
    <property type="component" value="Unassembled WGS sequence"/>
</dbReference>
<evidence type="ECO:0000256" key="1">
    <source>
        <dbReference type="SAM" id="Phobius"/>
    </source>
</evidence>
<accession>A0A371GYM5</accession>
<keyword evidence="1" id="KW-1133">Transmembrane helix</keyword>
<feature type="transmembrane region" description="Helical" evidence="1">
    <location>
        <begin position="6"/>
        <end position="21"/>
    </location>
</feature>
<gene>
    <name evidence="2" type="ORF">CR513_21825</name>
</gene>
<name>A0A371GYM5_MUCPR</name>
<dbReference type="EMBL" id="QJKJ01004083">
    <property type="protein sequence ID" value="RDX95635.1"/>
    <property type="molecule type" value="Genomic_DNA"/>
</dbReference>
<evidence type="ECO:0000313" key="2">
    <source>
        <dbReference type="EMBL" id="RDX95635.1"/>
    </source>
</evidence>
<feature type="transmembrane region" description="Helical" evidence="1">
    <location>
        <begin position="33"/>
        <end position="55"/>
    </location>
</feature>
<keyword evidence="1" id="KW-0812">Transmembrane</keyword>
<comment type="caution">
    <text evidence="2">The sequence shown here is derived from an EMBL/GenBank/DDBJ whole genome shotgun (WGS) entry which is preliminary data.</text>
</comment>
<reference evidence="2" key="1">
    <citation type="submission" date="2018-05" db="EMBL/GenBank/DDBJ databases">
        <title>Draft genome of Mucuna pruriens seed.</title>
        <authorList>
            <person name="Nnadi N.E."/>
            <person name="Vos R."/>
            <person name="Hasami M.H."/>
            <person name="Devisetty U.K."/>
            <person name="Aguiy J.C."/>
        </authorList>
    </citation>
    <scope>NUCLEOTIDE SEQUENCE [LARGE SCALE GENOMIC DNA]</scope>
    <source>
        <strain evidence="2">JCA_2017</strain>
    </source>
</reference>
<protein>
    <submittedName>
        <fullName evidence="2">Uncharacterized protein</fullName>
    </submittedName>
</protein>
<keyword evidence="3" id="KW-1185">Reference proteome</keyword>
<feature type="non-terminal residue" evidence="2">
    <location>
        <position position="1"/>
    </location>
</feature>
<organism evidence="2 3">
    <name type="scientific">Mucuna pruriens</name>
    <name type="common">Velvet bean</name>
    <name type="synonym">Dolichos pruriens</name>
    <dbReference type="NCBI Taxonomy" id="157652"/>
    <lineage>
        <taxon>Eukaryota</taxon>
        <taxon>Viridiplantae</taxon>
        <taxon>Streptophyta</taxon>
        <taxon>Embryophyta</taxon>
        <taxon>Tracheophyta</taxon>
        <taxon>Spermatophyta</taxon>
        <taxon>Magnoliopsida</taxon>
        <taxon>eudicotyledons</taxon>
        <taxon>Gunneridae</taxon>
        <taxon>Pentapetalae</taxon>
        <taxon>rosids</taxon>
        <taxon>fabids</taxon>
        <taxon>Fabales</taxon>
        <taxon>Fabaceae</taxon>
        <taxon>Papilionoideae</taxon>
        <taxon>50 kb inversion clade</taxon>
        <taxon>NPAAA clade</taxon>
        <taxon>indigoferoid/millettioid clade</taxon>
        <taxon>Phaseoleae</taxon>
        <taxon>Mucuna</taxon>
    </lineage>
</organism>
<sequence>MVLSHGLLTLLTILFHLFYPLRHPNHIRIKLRVMLNIMCGMIHIYGNFVLINGLYMPTISLPHASNAKEQEWLLPISMRCPNNPFFL</sequence>
<keyword evidence="1" id="KW-0472">Membrane</keyword>